<dbReference type="InterPro" id="IPR015062">
    <property type="entry name" value="DUF1885"/>
</dbReference>
<dbReference type="RefSeq" id="WP_112882741.1">
    <property type="nucleotide sequence ID" value="NZ_QLUW01000002.1"/>
</dbReference>
<dbReference type="Gene3D" id="3.30.310.120">
    <property type="entry name" value="Rbstp2229 like protein"/>
    <property type="match status" value="1"/>
</dbReference>
<dbReference type="Pfam" id="PF08968">
    <property type="entry name" value="DUF1885"/>
    <property type="match status" value="1"/>
</dbReference>
<gene>
    <name evidence="1" type="ORF">DL346_14170</name>
</gene>
<reference evidence="1 2" key="1">
    <citation type="submission" date="2018-06" db="EMBL/GenBank/DDBJ databases">
        <title>Paenibacillus montanisoli sp. nov., isolated from mountain area soil.</title>
        <authorList>
            <person name="Wu M."/>
        </authorList>
    </citation>
    <scope>NUCLEOTIDE SEQUENCE [LARGE SCALE GENOMIC DNA]</scope>
    <source>
        <strain evidence="1 2">RA17</strain>
    </source>
</reference>
<organism evidence="1 2">
    <name type="scientific">Paenibacillus montanisoli</name>
    <dbReference type="NCBI Taxonomy" id="2081970"/>
    <lineage>
        <taxon>Bacteria</taxon>
        <taxon>Bacillati</taxon>
        <taxon>Bacillota</taxon>
        <taxon>Bacilli</taxon>
        <taxon>Bacillales</taxon>
        <taxon>Paenibacillaceae</taxon>
        <taxon>Paenibacillus</taxon>
    </lineage>
</organism>
<dbReference type="SUPFAM" id="SSF111171">
    <property type="entry name" value="Rbstp2229 protein"/>
    <property type="match status" value="1"/>
</dbReference>
<comment type="caution">
    <text evidence="1">The sequence shown here is derived from an EMBL/GenBank/DDBJ whole genome shotgun (WGS) entry which is preliminary data.</text>
</comment>
<dbReference type="AlphaFoldDB" id="A0A328U3Z1"/>
<accession>A0A328U3Z1</accession>
<keyword evidence="2" id="KW-1185">Reference proteome</keyword>
<proteinExistence type="predicted"/>
<evidence type="ECO:0008006" key="3">
    <source>
        <dbReference type="Google" id="ProtNLM"/>
    </source>
</evidence>
<dbReference type="Gene3D" id="1.20.5.850">
    <property type="entry name" value="Rbstp2229 protein"/>
    <property type="match status" value="1"/>
</dbReference>
<dbReference type="InterPro" id="IPR036294">
    <property type="entry name" value="Rbstp2229-like_sf"/>
</dbReference>
<name>A0A328U3Z1_9BACL</name>
<evidence type="ECO:0000313" key="1">
    <source>
        <dbReference type="EMBL" id="RAP76523.1"/>
    </source>
</evidence>
<evidence type="ECO:0000313" key="2">
    <source>
        <dbReference type="Proteomes" id="UP000249260"/>
    </source>
</evidence>
<dbReference type="Proteomes" id="UP000249260">
    <property type="component" value="Unassembled WGS sequence"/>
</dbReference>
<sequence>MGQSAYIKFVQGSAVERLSLDEVKERLGRYREQTSLTGRQLGWDYTESAFPYTVETKPGEENRWFYLKGTSPQYNYILFGVGSQEVGDQSVSHVQVVLPDSATHGDKSKANELCKYFAKHLKAELTMFNGRTIYYNPRK</sequence>
<protein>
    <recommendedName>
        <fullName evidence="3">DUF1885 domain-containing protein</fullName>
    </recommendedName>
</protein>
<dbReference type="OrthoDB" id="2966171at2"/>
<dbReference type="EMBL" id="QLUW01000002">
    <property type="protein sequence ID" value="RAP76523.1"/>
    <property type="molecule type" value="Genomic_DNA"/>
</dbReference>